<dbReference type="Pfam" id="PF01544">
    <property type="entry name" value="CorA"/>
    <property type="match status" value="1"/>
</dbReference>
<evidence type="ECO:0000256" key="2">
    <source>
        <dbReference type="ARBA" id="ARBA00022692"/>
    </source>
</evidence>
<dbReference type="Gene3D" id="1.20.58.340">
    <property type="entry name" value="Magnesium transport protein CorA, transmembrane region"/>
    <property type="match status" value="1"/>
</dbReference>
<name>A0A1Y6LMN5_ZYMTR</name>
<feature type="transmembrane region" description="Helical" evidence="6">
    <location>
        <begin position="412"/>
        <end position="433"/>
    </location>
</feature>
<gene>
    <name evidence="7" type="ORF">ZT1A5_G7146</name>
</gene>
<dbReference type="InterPro" id="IPR045863">
    <property type="entry name" value="CorA_TM1_TM2"/>
</dbReference>
<keyword evidence="4 6" id="KW-0472">Membrane</keyword>
<dbReference type="Proteomes" id="UP000215453">
    <property type="component" value="Chromosome 6"/>
</dbReference>
<organism evidence="7 8">
    <name type="scientific">Zymoseptoria tritici ST99CH_1A5</name>
    <dbReference type="NCBI Taxonomy" id="1276529"/>
    <lineage>
        <taxon>Eukaryota</taxon>
        <taxon>Fungi</taxon>
        <taxon>Dikarya</taxon>
        <taxon>Ascomycota</taxon>
        <taxon>Pezizomycotina</taxon>
        <taxon>Dothideomycetes</taxon>
        <taxon>Dothideomycetidae</taxon>
        <taxon>Mycosphaerellales</taxon>
        <taxon>Mycosphaerellaceae</taxon>
        <taxon>Zymoseptoria</taxon>
    </lineage>
</organism>
<evidence type="ECO:0000256" key="3">
    <source>
        <dbReference type="ARBA" id="ARBA00022989"/>
    </source>
</evidence>
<dbReference type="GO" id="GO:0016020">
    <property type="term" value="C:membrane"/>
    <property type="evidence" value="ECO:0007669"/>
    <property type="project" value="UniProtKB-SubCell"/>
</dbReference>
<dbReference type="InterPro" id="IPR002523">
    <property type="entry name" value="MgTranspt_CorA/ZnTranspt_ZntB"/>
</dbReference>
<protein>
    <submittedName>
        <fullName evidence="7">Uncharacterized protein</fullName>
    </submittedName>
</protein>
<dbReference type="EMBL" id="LT882681">
    <property type="protein sequence ID" value="SMY25704.1"/>
    <property type="molecule type" value="Genomic_DNA"/>
</dbReference>
<evidence type="ECO:0000313" key="7">
    <source>
        <dbReference type="EMBL" id="SMY25704.1"/>
    </source>
</evidence>
<proteinExistence type="predicted"/>
<dbReference type="SUPFAM" id="SSF144083">
    <property type="entry name" value="Magnesium transport protein CorA, transmembrane region"/>
    <property type="match status" value="1"/>
</dbReference>
<comment type="subcellular location">
    <subcellularLocation>
        <location evidence="1">Membrane</location>
        <topology evidence="1">Multi-pass membrane protein</topology>
    </subcellularLocation>
</comment>
<accession>A0A1Y6LMN5</accession>
<evidence type="ECO:0000313" key="8">
    <source>
        <dbReference type="Proteomes" id="UP000215453"/>
    </source>
</evidence>
<reference evidence="7 8" key="1">
    <citation type="submission" date="2016-10" db="EMBL/GenBank/DDBJ databases">
        <authorList>
            <person name="Varghese N."/>
        </authorList>
    </citation>
    <scope>NUCLEOTIDE SEQUENCE [LARGE SCALE GENOMIC DNA]</scope>
</reference>
<evidence type="ECO:0000256" key="4">
    <source>
        <dbReference type="ARBA" id="ARBA00023136"/>
    </source>
</evidence>
<sequence length="475" mass="54037">MVFPCPLTADAAHRKDGGAKLTPNSQHPSAVVPENPEAYLAEIERLTGCDHPIRDVIKLSSPDNQKVYHTNLETSQPTLQAVLRQNQDPVGRDSKSVCIVENINRAWMAALASAWSIPTDFFIAHAHAPELRGADLWSDLRILHRDNRAIACTESYRIQGLVSYVRHTATPMAGTIARHLFLVDGPLQMEKTKEPSRLTPTKLSLWIPHSSKQGGFPLPQLYGQPQFSMLENLQRFLSCEWHMNVLFSAPSKQAIDCVELAHILAASLWWTNLRRLDREIKVIAFEDVRNPTITINNRLHECRHALNTLRSEVAHAKAHLKPRPKYTCKVDYDPSDVLRNVYYDSQHLERFLMDTFQLLMSSISVLDSQTSIQDAKRSTRLLQLATLYVPLSFVTGVFGMNVREINKSPRSIWVFFVTLAGVGLFTAVLLWLARDLQKEEMNRVKAEKRKLWKLRLFSKGQKRGDQRDDQRGLPA</sequence>
<evidence type="ECO:0000256" key="1">
    <source>
        <dbReference type="ARBA" id="ARBA00004141"/>
    </source>
</evidence>
<keyword evidence="2 6" id="KW-0812">Transmembrane</keyword>
<evidence type="ECO:0000256" key="6">
    <source>
        <dbReference type="SAM" id="Phobius"/>
    </source>
</evidence>
<evidence type="ECO:0000256" key="5">
    <source>
        <dbReference type="SAM" id="MobiDB-lite"/>
    </source>
</evidence>
<dbReference type="GO" id="GO:0046873">
    <property type="term" value="F:metal ion transmembrane transporter activity"/>
    <property type="evidence" value="ECO:0007669"/>
    <property type="project" value="InterPro"/>
</dbReference>
<dbReference type="AlphaFoldDB" id="A0A1Y6LMN5"/>
<keyword evidence="3 6" id="KW-1133">Transmembrane helix</keyword>
<feature type="region of interest" description="Disordered" evidence="5">
    <location>
        <begin position="1"/>
        <end position="30"/>
    </location>
</feature>